<dbReference type="SUPFAM" id="SSF56104">
    <property type="entry name" value="SAICAR synthase-like"/>
    <property type="match status" value="1"/>
</dbReference>
<feature type="domain" description="SAICAR synthetase/ADE2 N-terminal" evidence="7">
    <location>
        <begin position="18"/>
        <end position="77"/>
    </location>
</feature>
<dbReference type="EC" id="6.3.2.6" evidence="2"/>
<dbReference type="EMBL" id="UZAH01033555">
    <property type="protein sequence ID" value="VDP29646.1"/>
    <property type="molecule type" value="Genomic_DNA"/>
</dbReference>
<dbReference type="PANTHER" id="PTHR43599">
    <property type="entry name" value="MULTIFUNCTIONAL PROTEIN ADE2"/>
    <property type="match status" value="1"/>
</dbReference>
<dbReference type="GO" id="GO:0006189">
    <property type="term" value="P:'de novo' IMP biosynthetic process"/>
    <property type="evidence" value="ECO:0007669"/>
    <property type="project" value="UniProtKB-UniPathway"/>
</dbReference>
<evidence type="ECO:0000256" key="2">
    <source>
        <dbReference type="ARBA" id="ARBA00012217"/>
    </source>
</evidence>
<sequence length="86" mass="9675">MMEDLLSTACDQSNLIQIAEGKTKTIYEIKGHKDLVLIRSKDQLTAFNAVRKNQLEGKARIANRTTVNVFKFLNEIGKGFMNICSV</sequence>
<evidence type="ECO:0000256" key="6">
    <source>
        <dbReference type="ARBA" id="ARBA00022840"/>
    </source>
</evidence>
<evidence type="ECO:0000256" key="5">
    <source>
        <dbReference type="ARBA" id="ARBA00022755"/>
    </source>
</evidence>
<evidence type="ECO:0000256" key="1">
    <source>
        <dbReference type="ARBA" id="ARBA00004672"/>
    </source>
</evidence>
<name>A0A183GHG4_HELPZ</name>
<comment type="pathway">
    <text evidence="1">Purine metabolism; IMP biosynthesis via de novo pathway; 5-amino-1-(5-phospho-D-ribosyl)imidazole-4-carboxamide from 5-amino-1-(5-phospho-D-ribosyl)imidazole-4-carboxylate: step 1/2.</text>
</comment>
<dbReference type="Gene3D" id="3.30.200.20">
    <property type="entry name" value="Phosphorylase Kinase, domain 1"/>
    <property type="match status" value="1"/>
</dbReference>
<accession>A0A183GHG4</accession>
<accession>A0A3P8GFR5</accession>
<dbReference type="GO" id="GO:0005524">
    <property type="term" value="F:ATP binding"/>
    <property type="evidence" value="ECO:0007669"/>
    <property type="project" value="UniProtKB-KW"/>
</dbReference>
<dbReference type="GO" id="GO:0004639">
    <property type="term" value="F:phosphoribosylaminoimidazolesuccinocarboxamide synthase activity"/>
    <property type="evidence" value="ECO:0007669"/>
    <property type="project" value="UniProtKB-EC"/>
</dbReference>
<dbReference type="PANTHER" id="PTHR43599:SF3">
    <property type="entry name" value="SI:DKEY-6E2.2"/>
    <property type="match status" value="1"/>
</dbReference>
<evidence type="ECO:0000256" key="4">
    <source>
        <dbReference type="ARBA" id="ARBA00022741"/>
    </source>
</evidence>
<evidence type="ECO:0000313" key="10">
    <source>
        <dbReference type="WBParaSite" id="HPBE_0002200301-mRNA-1"/>
    </source>
</evidence>
<evidence type="ECO:0000313" key="9">
    <source>
        <dbReference type="Proteomes" id="UP000050761"/>
    </source>
</evidence>
<keyword evidence="3" id="KW-0436">Ligase</keyword>
<keyword evidence="9" id="KW-1185">Reference proteome</keyword>
<dbReference type="WBParaSite" id="HPBE_0002200301-mRNA-1">
    <property type="protein sequence ID" value="HPBE_0002200301-mRNA-1"/>
    <property type="gene ID" value="HPBE_0002200301"/>
</dbReference>
<dbReference type="GO" id="GO:0005829">
    <property type="term" value="C:cytosol"/>
    <property type="evidence" value="ECO:0007669"/>
    <property type="project" value="TreeGrafter"/>
</dbReference>
<dbReference type="AlphaFoldDB" id="A0A183GHG4"/>
<keyword evidence="5" id="KW-0658">Purine biosynthesis</keyword>
<gene>
    <name evidence="8" type="ORF">HPBE_LOCUS22002</name>
</gene>
<dbReference type="InterPro" id="IPR028923">
    <property type="entry name" value="SAICAR_synt/ADE2_N"/>
</dbReference>
<reference evidence="10" key="2">
    <citation type="submission" date="2019-09" db="UniProtKB">
        <authorList>
            <consortium name="WormBaseParasite"/>
        </authorList>
    </citation>
    <scope>IDENTIFICATION</scope>
</reference>
<dbReference type="OrthoDB" id="9991235at2759"/>
<protein>
    <recommendedName>
        <fullName evidence="2">phosphoribosylaminoimidazolesuccinocarboxamide synthase</fullName>
        <ecNumber evidence="2">6.3.2.6</ecNumber>
    </recommendedName>
</protein>
<dbReference type="InterPro" id="IPR050089">
    <property type="entry name" value="SAICAR_synthetase"/>
</dbReference>
<dbReference type="Proteomes" id="UP000050761">
    <property type="component" value="Unassembled WGS sequence"/>
</dbReference>
<dbReference type="UniPathway" id="UPA00074">
    <property type="reaction ID" value="UER00131"/>
</dbReference>
<organism evidence="9 10">
    <name type="scientific">Heligmosomoides polygyrus</name>
    <name type="common">Parasitic roundworm</name>
    <dbReference type="NCBI Taxonomy" id="6339"/>
    <lineage>
        <taxon>Eukaryota</taxon>
        <taxon>Metazoa</taxon>
        <taxon>Ecdysozoa</taxon>
        <taxon>Nematoda</taxon>
        <taxon>Chromadorea</taxon>
        <taxon>Rhabditida</taxon>
        <taxon>Rhabditina</taxon>
        <taxon>Rhabditomorpha</taxon>
        <taxon>Strongyloidea</taxon>
        <taxon>Heligmosomidae</taxon>
        <taxon>Heligmosomoides</taxon>
    </lineage>
</organism>
<keyword evidence="4" id="KW-0547">Nucleotide-binding</keyword>
<proteinExistence type="predicted"/>
<evidence type="ECO:0000259" key="7">
    <source>
        <dbReference type="Pfam" id="PF01259"/>
    </source>
</evidence>
<evidence type="ECO:0000256" key="3">
    <source>
        <dbReference type="ARBA" id="ARBA00022598"/>
    </source>
</evidence>
<reference evidence="8 9" key="1">
    <citation type="submission" date="2018-11" db="EMBL/GenBank/DDBJ databases">
        <authorList>
            <consortium name="Pathogen Informatics"/>
        </authorList>
    </citation>
    <scope>NUCLEOTIDE SEQUENCE [LARGE SCALE GENOMIC DNA]</scope>
</reference>
<keyword evidence="6" id="KW-0067">ATP-binding</keyword>
<evidence type="ECO:0000313" key="8">
    <source>
        <dbReference type="EMBL" id="VDP29646.1"/>
    </source>
</evidence>
<dbReference type="Pfam" id="PF01259">
    <property type="entry name" value="SAICAR_synt"/>
    <property type="match status" value="1"/>
</dbReference>